<keyword evidence="6" id="KW-0342">GTP-binding</keyword>
<proteinExistence type="inferred from homology"/>
<dbReference type="InParanoid" id="A0A6J2YG10"/>
<dbReference type="AlphaFoldDB" id="A0A6J2YG10"/>
<dbReference type="SMART" id="SM00175">
    <property type="entry name" value="RAB"/>
    <property type="match status" value="1"/>
</dbReference>
<evidence type="ECO:0000256" key="2">
    <source>
        <dbReference type="ARBA" id="ARBA00010142"/>
    </source>
</evidence>
<accession>A0A6J2YG10</accession>
<keyword evidence="8" id="KW-0449">Lipoprotein</keyword>
<dbReference type="GO" id="GO:0035006">
    <property type="term" value="P:melanization defense response"/>
    <property type="evidence" value="ECO:0007669"/>
    <property type="project" value="UniProtKB-ARBA"/>
</dbReference>
<dbReference type="RefSeq" id="XP_030761820.1">
    <property type="nucleotide sequence ID" value="XM_030905960.1"/>
</dbReference>
<evidence type="ECO:0000256" key="8">
    <source>
        <dbReference type="ARBA" id="ARBA00023288"/>
    </source>
</evidence>
<evidence type="ECO:0000256" key="1">
    <source>
        <dbReference type="ARBA" id="ARBA00004342"/>
    </source>
</evidence>
<dbReference type="GO" id="GO:0022412">
    <property type="term" value="P:cellular process involved in reproduction in multicellular organism"/>
    <property type="evidence" value="ECO:0007669"/>
    <property type="project" value="UniProtKB-ARBA"/>
</dbReference>
<dbReference type="PANTHER" id="PTHR24072">
    <property type="entry name" value="RHO FAMILY GTPASE"/>
    <property type="match status" value="1"/>
</dbReference>
<keyword evidence="7" id="KW-0472">Membrane</keyword>
<comment type="subcellular location">
    <subcellularLocation>
        <location evidence="1">Cell membrane</location>
        <topology evidence="1">Lipid-anchor</topology>
        <orientation evidence="1">Cytoplasmic side</orientation>
    </subcellularLocation>
</comment>
<reference evidence="11" key="1">
    <citation type="submission" date="2025-08" db="UniProtKB">
        <authorList>
            <consortium name="RefSeq"/>
        </authorList>
    </citation>
    <scope>IDENTIFICATION</scope>
    <source>
        <tissue evidence="11">Gonads</tissue>
    </source>
</reference>
<dbReference type="GO" id="GO:0005886">
    <property type="term" value="C:plasma membrane"/>
    <property type="evidence" value="ECO:0007669"/>
    <property type="project" value="UniProtKB-SubCell"/>
</dbReference>
<evidence type="ECO:0000313" key="11">
    <source>
        <dbReference type="RefSeq" id="XP_030761820.1"/>
    </source>
</evidence>
<evidence type="ECO:0000256" key="4">
    <source>
        <dbReference type="ARBA" id="ARBA00022481"/>
    </source>
</evidence>
<dbReference type="OrthoDB" id="8830751at2759"/>
<name>A0A6J2YG10_SITOR</name>
<dbReference type="InterPro" id="IPR001806">
    <property type="entry name" value="Small_GTPase"/>
</dbReference>
<dbReference type="KEGG" id="soy:115886692"/>
<dbReference type="InterPro" id="IPR003578">
    <property type="entry name" value="Small_GTPase_Rho"/>
</dbReference>
<dbReference type="PROSITE" id="PS51419">
    <property type="entry name" value="RAB"/>
    <property type="match status" value="1"/>
</dbReference>
<dbReference type="SUPFAM" id="SSF52540">
    <property type="entry name" value="P-loop containing nucleoside triphosphate hydrolases"/>
    <property type="match status" value="1"/>
</dbReference>
<dbReference type="GO" id="GO:0007264">
    <property type="term" value="P:small GTPase-mediated signal transduction"/>
    <property type="evidence" value="ECO:0007669"/>
    <property type="project" value="InterPro"/>
</dbReference>
<comment type="similarity">
    <text evidence="2">Belongs to the small GTPase superfamily. Rho family.</text>
</comment>
<evidence type="ECO:0000256" key="6">
    <source>
        <dbReference type="ARBA" id="ARBA00023134"/>
    </source>
</evidence>
<dbReference type="FunFam" id="3.40.50.300:FF:000983">
    <property type="entry name" value="Rho family GTPase"/>
    <property type="match status" value="1"/>
</dbReference>
<evidence type="ECO:0000256" key="9">
    <source>
        <dbReference type="ARBA" id="ARBA00023289"/>
    </source>
</evidence>
<keyword evidence="5" id="KW-0547">Nucleotide-binding</keyword>
<dbReference type="GO" id="GO:0001667">
    <property type="term" value="P:ameboidal-type cell migration"/>
    <property type="evidence" value="ECO:0007669"/>
    <property type="project" value="UniProtKB-ARBA"/>
</dbReference>
<dbReference type="GO" id="GO:0035099">
    <property type="term" value="P:hemocyte migration"/>
    <property type="evidence" value="ECO:0007669"/>
    <property type="project" value="UniProtKB-ARBA"/>
</dbReference>
<keyword evidence="9" id="KW-0636">Prenylation</keyword>
<dbReference type="SMART" id="SM00174">
    <property type="entry name" value="RHO"/>
    <property type="match status" value="1"/>
</dbReference>
<dbReference type="GO" id="GO:0003006">
    <property type="term" value="P:developmental process involved in reproduction"/>
    <property type="evidence" value="ECO:0007669"/>
    <property type="project" value="UniProtKB-ARBA"/>
</dbReference>
<dbReference type="NCBIfam" id="TIGR00231">
    <property type="entry name" value="small_GTP"/>
    <property type="match status" value="1"/>
</dbReference>
<dbReference type="GO" id="GO:0005525">
    <property type="term" value="F:GTP binding"/>
    <property type="evidence" value="ECO:0007669"/>
    <property type="project" value="UniProtKB-KW"/>
</dbReference>
<evidence type="ECO:0000256" key="3">
    <source>
        <dbReference type="ARBA" id="ARBA00022475"/>
    </source>
</evidence>
<dbReference type="InterPro" id="IPR027417">
    <property type="entry name" value="P-loop_NTPase"/>
</dbReference>
<dbReference type="GO" id="GO:0003924">
    <property type="term" value="F:GTPase activity"/>
    <property type="evidence" value="ECO:0007669"/>
    <property type="project" value="InterPro"/>
</dbReference>
<dbReference type="GeneID" id="115886692"/>
<protein>
    <submittedName>
        <fullName evidence="11">Ras-like GTP-binding protein RhoL</fullName>
    </submittedName>
</protein>
<evidence type="ECO:0000256" key="7">
    <source>
        <dbReference type="ARBA" id="ARBA00023136"/>
    </source>
</evidence>
<dbReference type="Gene3D" id="3.40.50.300">
    <property type="entry name" value="P-loop containing nucleotide triphosphate hydrolases"/>
    <property type="match status" value="1"/>
</dbReference>
<organism evidence="10 11">
    <name type="scientific">Sitophilus oryzae</name>
    <name type="common">Rice weevil</name>
    <name type="synonym">Curculio oryzae</name>
    <dbReference type="NCBI Taxonomy" id="7048"/>
    <lineage>
        <taxon>Eukaryota</taxon>
        <taxon>Metazoa</taxon>
        <taxon>Ecdysozoa</taxon>
        <taxon>Arthropoda</taxon>
        <taxon>Hexapoda</taxon>
        <taxon>Insecta</taxon>
        <taxon>Pterygota</taxon>
        <taxon>Neoptera</taxon>
        <taxon>Endopterygota</taxon>
        <taxon>Coleoptera</taxon>
        <taxon>Polyphaga</taxon>
        <taxon>Cucujiformia</taxon>
        <taxon>Curculionidae</taxon>
        <taxon>Dryophthorinae</taxon>
        <taxon>Sitophilus</taxon>
    </lineage>
</organism>
<keyword evidence="3" id="KW-1003">Cell membrane</keyword>
<evidence type="ECO:0000256" key="5">
    <source>
        <dbReference type="ARBA" id="ARBA00022741"/>
    </source>
</evidence>
<sequence length="195" mass="22390">MSVRSTRKKKSESSSNIIRITVVGDGDTGKTCLLIVYKDKKFDDRYVPTIFDEYSMTIPINYEPYTIILSDTAGQEEYDKLRRMAYRFADAFLLCYSTTERNSFENISLTWAPELKRCRAKANIILVATKIDLLAQRKVTTEEGEALAKEIGASGFIETSAKRQWNIDAAFQMALWSVVSRRRQQTKPKHQCHIL</sequence>
<dbReference type="Pfam" id="PF00071">
    <property type="entry name" value="Ras"/>
    <property type="match status" value="1"/>
</dbReference>
<dbReference type="PROSITE" id="PS51420">
    <property type="entry name" value="RHO"/>
    <property type="match status" value="1"/>
</dbReference>
<dbReference type="SMART" id="SM00173">
    <property type="entry name" value="RAS"/>
    <property type="match status" value="1"/>
</dbReference>
<evidence type="ECO:0000313" key="10">
    <source>
        <dbReference type="Proteomes" id="UP000504635"/>
    </source>
</evidence>
<dbReference type="Proteomes" id="UP000504635">
    <property type="component" value="Unplaced"/>
</dbReference>
<dbReference type="CDD" id="cd00157">
    <property type="entry name" value="Rho"/>
    <property type="match status" value="1"/>
</dbReference>
<keyword evidence="10" id="KW-1185">Reference proteome</keyword>
<dbReference type="PROSITE" id="PS51421">
    <property type="entry name" value="RAS"/>
    <property type="match status" value="1"/>
</dbReference>
<gene>
    <name evidence="11" type="primary">LOC115886692</name>
</gene>
<dbReference type="InterPro" id="IPR005225">
    <property type="entry name" value="Small_GTP-bd"/>
</dbReference>
<keyword evidence="4" id="KW-0488">Methylation</keyword>
<dbReference type="PRINTS" id="PR00449">
    <property type="entry name" value="RASTRNSFRMNG"/>
</dbReference>